<organism evidence="1 2">
    <name type="scientific">Formicincola oecophyllae</name>
    <dbReference type="NCBI Taxonomy" id="2558361"/>
    <lineage>
        <taxon>Bacteria</taxon>
        <taxon>Pseudomonadati</taxon>
        <taxon>Pseudomonadota</taxon>
        <taxon>Alphaproteobacteria</taxon>
        <taxon>Acetobacterales</taxon>
        <taxon>Acetobacteraceae</taxon>
        <taxon>Formicincola</taxon>
    </lineage>
</organism>
<sequence length="97" mass="10744">MLNLMNVYQNVFDKKHGEKIPGPHGAAGWRTMNGVDANIRKRLNAYVMENAGTPLDESQASRIAGAYVEFCLHTWGEQGTGDEAANFQTYVQDALKN</sequence>
<dbReference type="RefSeq" id="WP_141442858.1">
    <property type="nucleotide sequence ID" value="NZ_CP038231.1"/>
</dbReference>
<evidence type="ECO:0000313" key="2">
    <source>
        <dbReference type="Proteomes" id="UP000318709"/>
    </source>
</evidence>
<keyword evidence="2" id="KW-1185">Reference proteome</keyword>
<evidence type="ECO:0000313" key="1">
    <source>
        <dbReference type="EMBL" id="QDH13196.1"/>
    </source>
</evidence>
<reference evidence="1 2" key="1">
    <citation type="submission" date="2019-03" db="EMBL/GenBank/DDBJ databases">
        <title>The complete genome sequence of Swingsia_sp. F3b2 LMG30590(T).</title>
        <authorList>
            <person name="Chua K.-O."/>
            <person name="Chan K.-G."/>
            <person name="See-Too W.-S."/>
        </authorList>
    </citation>
    <scope>NUCLEOTIDE SEQUENCE [LARGE SCALE GENOMIC DNA]</scope>
    <source>
        <strain evidence="1 2">F3b2</strain>
    </source>
</reference>
<dbReference type="KEGG" id="swf:E3E12_02150"/>
<name>A0A4Y6U9S0_9PROT</name>
<dbReference type="EMBL" id="CP038231">
    <property type="protein sequence ID" value="QDH13196.1"/>
    <property type="molecule type" value="Genomic_DNA"/>
</dbReference>
<proteinExistence type="predicted"/>
<dbReference type="AlphaFoldDB" id="A0A4Y6U9S0"/>
<gene>
    <name evidence="1" type="ORF">E3E12_02150</name>
</gene>
<protein>
    <submittedName>
        <fullName evidence="1">Uncharacterized protein</fullName>
    </submittedName>
</protein>
<dbReference type="Proteomes" id="UP000318709">
    <property type="component" value="Chromosome"/>
</dbReference>
<accession>A0A4Y6U9S0</accession>